<feature type="domain" description="SHSP" evidence="4">
    <location>
        <begin position="55"/>
        <end position="201"/>
    </location>
</feature>
<evidence type="ECO:0000313" key="6">
    <source>
        <dbReference type="Proteomes" id="UP001218218"/>
    </source>
</evidence>
<dbReference type="InterPro" id="IPR008978">
    <property type="entry name" value="HSP20-like_chaperone"/>
</dbReference>
<dbReference type="Proteomes" id="UP001218218">
    <property type="component" value="Unassembled WGS sequence"/>
</dbReference>
<comment type="caution">
    <text evidence="5">The sequence shown here is derived from an EMBL/GenBank/DDBJ whole genome shotgun (WGS) entry which is preliminary data.</text>
</comment>
<evidence type="ECO:0000256" key="1">
    <source>
        <dbReference type="PROSITE-ProRule" id="PRU00285"/>
    </source>
</evidence>
<sequence>MSPTRTLKSSRMTDRHSEQRKAREAFRRMIQQIDPEVLDVLRAIRKGNIRVTKPNLHGPWRPRMQIYDDPASPNIFATFELPGVKPGDVTFDVKEGKLFIEGERRPRYPPHDTSSPTSEAGRQSAQDGAASGATEKAHDRLCPVHEFRYGEFRRTIPLPPGTETSSVQASLFEGLLTVSWPRAPLAVEKIDGSEMERLSLERPTSSVRNAEPLGDPR</sequence>
<feature type="compositionally biased region" description="Basic and acidic residues" evidence="3">
    <location>
        <begin position="191"/>
        <end position="200"/>
    </location>
</feature>
<comment type="similarity">
    <text evidence="1 2">Belongs to the small heat shock protein (HSP20) family.</text>
</comment>
<dbReference type="Pfam" id="PF00011">
    <property type="entry name" value="HSP20"/>
    <property type="match status" value="1"/>
</dbReference>
<dbReference type="CDD" id="cd06464">
    <property type="entry name" value="ACD_sHsps-like"/>
    <property type="match status" value="1"/>
</dbReference>
<dbReference type="EMBL" id="JARIHO010000029">
    <property type="protein sequence ID" value="KAJ7337350.1"/>
    <property type="molecule type" value="Genomic_DNA"/>
</dbReference>
<keyword evidence="6" id="KW-1185">Reference proteome</keyword>
<name>A0AAD7ELJ3_9AGAR</name>
<dbReference type="PROSITE" id="PS01031">
    <property type="entry name" value="SHSP"/>
    <property type="match status" value="1"/>
</dbReference>
<proteinExistence type="inferred from homology"/>
<protein>
    <recommendedName>
        <fullName evidence="4">SHSP domain-containing protein</fullName>
    </recommendedName>
</protein>
<accession>A0AAD7ELJ3</accession>
<evidence type="ECO:0000256" key="2">
    <source>
        <dbReference type="RuleBase" id="RU003616"/>
    </source>
</evidence>
<feature type="region of interest" description="Disordered" evidence="3">
    <location>
        <begin position="191"/>
        <end position="217"/>
    </location>
</feature>
<dbReference type="AlphaFoldDB" id="A0AAD7ELJ3"/>
<feature type="region of interest" description="Disordered" evidence="3">
    <location>
        <begin position="100"/>
        <end position="139"/>
    </location>
</feature>
<feature type="compositionally biased region" description="Polar residues" evidence="3">
    <location>
        <begin position="112"/>
        <end position="126"/>
    </location>
</feature>
<evidence type="ECO:0000256" key="3">
    <source>
        <dbReference type="SAM" id="MobiDB-lite"/>
    </source>
</evidence>
<evidence type="ECO:0000313" key="5">
    <source>
        <dbReference type="EMBL" id="KAJ7337350.1"/>
    </source>
</evidence>
<dbReference type="Gene3D" id="2.60.40.790">
    <property type="match status" value="1"/>
</dbReference>
<feature type="compositionally biased region" description="Basic and acidic residues" evidence="3">
    <location>
        <begin position="100"/>
        <end position="110"/>
    </location>
</feature>
<gene>
    <name evidence="5" type="ORF">DFH08DRAFT_876565</name>
</gene>
<reference evidence="5" key="1">
    <citation type="submission" date="2023-03" db="EMBL/GenBank/DDBJ databases">
        <title>Massive genome expansion in bonnet fungi (Mycena s.s.) driven by repeated elements and novel gene families across ecological guilds.</title>
        <authorList>
            <consortium name="Lawrence Berkeley National Laboratory"/>
            <person name="Harder C.B."/>
            <person name="Miyauchi S."/>
            <person name="Viragh M."/>
            <person name="Kuo A."/>
            <person name="Thoen E."/>
            <person name="Andreopoulos B."/>
            <person name="Lu D."/>
            <person name="Skrede I."/>
            <person name="Drula E."/>
            <person name="Henrissat B."/>
            <person name="Morin E."/>
            <person name="Kohler A."/>
            <person name="Barry K."/>
            <person name="LaButti K."/>
            <person name="Morin E."/>
            <person name="Salamov A."/>
            <person name="Lipzen A."/>
            <person name="Mereny Z."/>
            <person name="Hegedus B."/>
            <person name="Baldrian P."/>
            <person name="Stursova M."/>
            <person name="Weitz H."/>
            <person name="Taylor A."/>
            <person name="Grigoriev I.V."/>
            <person name="Nagy L.G."/>
            <person name="Martin F."/>
            <person name="Kauserud H."/>
        </authorList>
    </citation>
    <scope>NUCLEOTIDE SEQUENCE</scope>
    <source>
        <strain evidence="5">CBHHK002</strain>
    </source>
</reference>
<evidence type="ECO:0000259" key="4">
    <source>
        <dbReference type="PROSITE" id="PS01031"/>
    </source>
</evidence>
<organism evidence="5 6">
    <name type="scientific">Mycena albidolilacea</name>
    <dbReference type="NCBI Taxonomy" id="1033008"/>
    <lineage>
        <taxon>Eukaryota</taxon>
        <taxon>Fungi</taxon>
        <taxon>Dikarya</taxon>
        <taxon>Basidiomycota</taxon>
        <taxon>Agaricomycotina</taxon>
        <taxon>Agaricomycetes</taxon>
        <taxon>Agaricomycetidae</taxon>
        <taxon>Agaricales</taxon>
        <taxon>Marasmiineae</taxon>
        <taxon>Mycenaceae</taxon>
        <taxon>Mycena</taxon>
    </lineage>
</organism>
<dbReference type="SUPFAM" id="SSF49764">
    <property type="entry name" value="HSP20-like chaperones"/>
    <property type="match status" value="1"/>
</dbReference>
<dbReference type="InterPro" id="IPR002068">
    <property type="entry name" value="A-crystallin/Hsp20_dom"/>
</dbReference>